<evidence type="ECO:0000256" key="7">
    <source>
        <dbReference type="ARBA" id="ARBA00023004"/>
    </source>
</evidence>
<evidence type="ECO:0000256" key="10">
    <source>
        <dbReference type="ARBA" id="ARBA00049406"/>
    </source>
</evidence>
<sequence>MESIKSIFRIGHGPSSSHTMGPKIAAEQFKSKTPNAALYKVSLYGSLAATGKGHFTDQAITDSLFPVTVDFAWFPDIVLPFHTNGMKFEAFDAENHLIKDWLVYSVGGGKIADENSYMTEKHIYEHNTLGEILPLVERQGKTYWEYVQEREESDIWDYLNEVWKTMQQSVQDGLDNDGVLPGELNLRRKAASYWVKAKSYKVSLQNRCLIMSYALAVSEQNASGAKVVTAPTCGSAGVLPAILYHLKNYHEFSDKNILQALATAGLFGNVIKVNASISGAEVGCQGEVGSACAMAAAASSQAFGASPQQIEYAAEMGLEHHLGLTCDPVCGLVQIPCIERNSFAALRALDANMASMLSDGKHIISFDKVVETMRLTGKDLPSLYKETSLGGLAKIGKPGGDMC</sequence>
<name>E4T177_PALPW</name>
<keyword evidence="9 11" id="KW-0456">Lyase</keyword>
<dbReference type="InterPro" id="IPR004644">
    <property type="entry name" value="Fe-S_L-Ser_mono"/>
</dbReference>
<comment type="similarity">
    <text evidence="3 11">Belongs to the iron-sulfur dependent L-serine dehydratase family.</text>
</comment>
<evidence type="ECO:0000256" key="1">
    <source>
        <dbReference type="ARBA" id="ARBA00001966"/>
    </source>
</evidence>
<feature type="domain" description="Serine dehydratase beta chain" evidence="13">
    <location>
        <begin position="69"/>
        <end position="115"/>
    </location>
</feature>
<dbReference type="Proteomes" id="UP000008718">
    <property type="component" value="Chromosome"/>
</dbReference>
<dbReference type="PANTHER" id="PTHR30182:SF1">
    <property type="entry name" value="L-SERINE DEHYDRATASE 1"/>
    <property type="match status" value="1"/>
</dbReference>
<dbReference type="GO" id="GO:0003941">
    <property type="term" value="F:L-serine ammonia-lyase activity"/>
    <property type="evidence" value="ECO:0007669"/>
    <property type="project" value="UniProtKB-UniRule"/>
</dbReference>
<evidence type="ECO:0000256" key="2">
    <source>
        <dbReference type="ARBA" id="ARBA00004742"/>
    </source>
</evidence>
<dbReference type="HOGENOM" id="CLU_022305_0_1_10"/>
<comment type="catalytic activity">
    <reaction evidence="10 11">
        <text>L-serine = pyruvate + NH4(+)</text>
        <dbReference type="Rhea" id="RHEA:19169"/>
        <dbReference type="ChEBI" id="CHEBI:15361"/>
        <dbReference type="ChEBI" id="CHEBI:28938"/>
        <dbReference type="ChEBI" id="CHEBI:33384"/>
        <dbReference type="EC" id="4.3.1.17"/>
    </reaction>
</comment>
<keyword evidence="7 11" id="KW-0408">Iron</keyword>
<dbReference type="GO" id="GO:0046872">
    <property type="term" value="F:metal ion binding"/>
    <property type="evidence" value="ECO:0007669"/>
    <property type="project" value="UniProtKB-KW"/>
</dbReference>
<dbReference type="AlphaFoldDB" id="E4T177"/>
<keyword evidence="4 11" id="KW-0312">Gluconeogenesis</keyword>
<protein>
    <recommendedName>
        <fullName evidence="11">L-serine dehydratase</fullName>
        <ecNumber evidence="11">4.3.1.17</ecNumber>
    </recommendedName>
</protein>
<dbReference type="SUPFAM" id="SSF143548">
    <property type="entry name" value="Serine metabolism enzymes domain"/>
    <property type="match status" value="1"/>
</dbReference>
<keyword evidence="15" id="KW-1185">Reference proteome</keyword>
<dbReference type="Gene3D" id="3.30.1330.90">
    <property type="entry name" value="D-3-phosphoglycerate dehydrogenase, domain 3"/>
    <property type="match status" value="2"/>
</dbReference>
<dbReference type="Pfam" id="PF03313">
    <property type="entry name" value="SDH_alpha"/>
    <property type="match status" value="1"/>
</dbReference>
<dbReference type="KEGG" id="ppn:Palpr_0296"/>
<dbReference type="STRING" id="694427.Palpr_0296"/>
<keyword evidence="6 11" id="KW-0479">Metal-binding</keyword>
<reference key="1">
    <citation type="submission" date="2010-11" db="EMBL/GenBank/DDBJ databases">
        <title>The complete genome of Paludibacter propionicigenes DSM 17365.</title>
        <authorList>
            <consortium name="US DOE Joint Genome Institute (JGI-PGF)"/>
            <person name="Lucas S."/>
            <person name="Copeland A."/>
            <person name="Lapidus A."/>
            <person name="Bruce D."/>
            <person name="Goodwin L."/>
            <person name="Pitluck S."/>
            <person name="Kyrpides N."/>
            <person name="Mavromatis K."/>
            <person name="Ivanova N."/>
            <person name="Munk A.C."/>
            <person name="Brettin T."/>
            <person name="Detter J.C."/>
            <person name="Han C."/>
            <person name="Tapia R."/>
            <person name="Land M."/>
            <person name="Hauser L."/>
            <person name="Markowitz V."/>
            <person name="Cheng J.-F."/>
            <person name="Hugenholtz P."/>
            <person name="Woyke T."/>
            <person name="Wu D."/>
            <person name="Gronow S."/>
            <person name="Wellnitz S."/>
            <person name="Brambilla E."/>
            <person name="Klenk H.-P."/>
            <person name="Eisen J.A."/>
        </authorList>
    </citation>
    <scope>NUCLEOTIDE SEQUENCE</scope>
    <source>
        <strain>WB4</strain>
    </source>
</reference>
<evidence type="ECO:0000256" key="9">
    <source>
        <dbReference type="ARBA" id="ARBA00023239"/>
    </source>
</evidence>
<dbReference type="InterPro" id="IPR005131">
    <property type="entry name" value="Ser_deHydtase_bsu"/>
</dbReference>
<evidence type="ECO:0000256" key="3">
    <source>
        <dbReference type="ARBA" id="ARBA00008636"/>
    </source>
</evidence>
<comment type="pathway">
    <text evidence="2">Carbohydrate biosynthesis; gluconeogenesis.</text>
</comment>
<dbReference type="InterPro" id="IPR005130">
    <property type="entry name" value="Ser_deHydtase-like_asu"/>
</dbReference>
<evidence type="ECO:0000313" key="15">
    <source>
        <dbReference type="Proteomes" id="UP000008718"/>
    </source>
</evidence>
<evidence type="ECO:0000256" key="4">
    <source>
        <dbReference type="ARBA" id="ARBA00022432"/>
    </source>
</evidence>
<evidence type="ECO:0000259" key="13">
    <source>
        <dbReference type="Pfam" id="PF03315"/>
    </source>
</evidence>
<dbReference type="OrthoDB" id="9805537at2"/>
<dbReference type="RefSeq" id="WP_013443827.1">
    <property type="nucleotide sequence ID" value="NC_014734.1"/>
</dbReference>
<keyword evidence="8 11" id="KW-0411">Iron-sulfur</keyword>
<evidence type="ECO:0000256" key="11">
    <source>
        <dbReference type="RuleBase" id="RU366059"/>
    </source>
</evidence>
<evidence type="ECO:0000259" key="12">
    <source>
        <dbReference type="Pfam" id="PF03313"/>
    </source>
</evidence>
<dbReference type="Pfam" id="PF03315">
    <property type="entry name" value="SDH_beta"/>
    <property type="match status" value="2"/>
</dbReference>
<reference evidence="14 15" key="2">
    <citation type="journal article" date="2011" name="Stand. Genomic Sci.">
        <title>Complete genome sequence of Paludibacter propionicigenes type strain (WB4).</title>
        <authorList>
            <person name="Gronow S."/>
            <person name="Munk C."/>
            <person name="Lapidus A."/>
            <person name="Nolan M."/>
            <person name="Lucas S."/>
            <person name="Hammon N."/>
            <person name="Deshpande S."/>
            <person name="Cheng J.F."/>
            <person name="Tapia R."/>
            <person name="Han C."/>
            <person name="Goodwin L."/>
            <person name="Pitluck S."/>
            <person name="Liolios K."/>
            <person name="Ivanova N."/>
            <person name="Mavromatis K."/>
            <person name="Mikhailova N."/>
            <person name="Pati A."/>
            <person name="Chen A."/>
            <person name="Palaniappan K."/>
            <person name="Land M."/>
            <person name="Hauser L."/>
            <person name="Chang Y.J."/>
            <person name="Jeffries C.D."/>
            <person name="Brambilla E."/>
            <person name="Rohde M."/>
            <person name="Goker M."/>
            <person name="Detter J.C."/>
            <person name="Woyke T."/>
            <person name="Bristow J."/>
            <person name="Eisen J.A."/>
            <person name="Markowitz V."/>
            <person name="Hugenholtz P."/>
            <person name="Kyrpides N.C."/>
            <person name="Klenk H.P."/>
        </authorList>
    </citation>
    <scope>NUCLEOTIDE SEQUENCE [LARGE SCALE GENOMIC DNA]</scope>
    <source>
        <strain evidence="15">DSM 17365 / JCM 13257 / WB4</strain>
    </source>
</reference>
<evidence type="ECO:0000256" key="8">
    <source>
        <dbReference type="ARBA" id="ARBA00023014"/>
    </source>
</evidence>
<organism evidence="14 15">
    <name type="scientific">Paludibacter propionicigenes (strain DSM 17365 / JCM 13257 / WB4)</name>
    <dbReference type="NCBI Taxonomy" id="694427"/>
    <lineage>
        <taxon>Bacteria</taxon>
        <taxon>Pseudomonadati</taxon>
        <taxon>Bacteroidota</taxon>
        <taxon>Bacteroidia</taxon>
        <taxon>Bacteroidales</taxon>
        <taxon>Paludibacteraceae</taxon>
        <taxon>Paludibacter</taxon>
    </lineage>
</organism>
<dbReference type="InterPro" id="IPR029009">
    <property type="entry name" value="ASB_dom_sf"/>
</dbReference>
<evidence type="ECO:0000256" key="5">
    <source>
        <dbReference type="ARBA" id="ARBA00022485"/>
    </source>
</evidence>
<feature type="domain" description="Serine dehydratase beta chain" evidence="13">
    <location>
        <begin position="3"/>
        <end position="61"/>
    </location>
</feature>
<dbReference type="NCBIfam" id="TIGR00720">
    <property type="entry name" value="sda_mono"/>
    <property type="match status" value="1"/>
</dbReference>
<dbReference type="EMBL" id="CP002345">
    <property type="protein sequence ID" value="ADQ78458.1"/>
    <property type="molecule type" value="Genomic_DNA"/>
</dbReference>
<gene>
    <name evidence="14" type="ordered locus">Palpr_0296</name>
</gene>
<evidence type="ECO:0000313" key="14">
    <source>
        <dbReference type="EMBL" id="ADQ78458.1"/>
    </source>
</evidence>
<dbReference type="GO" id="GO:0006094">
    <property type="term" value="P:gluconeogenesis"/>
    <property type="evidence" value="ECO:0007669"/>
    <property type="project" value="UniProtKB-KW"/>
</dbReference>
<dbReference type="EC" id="4.3.1.17" evidence="11"/>
<dbReference type="PANTHER" id="PTHR30182">
    <property type="entry name" value="L-SERINE DEHYDRATASE"/>
    <property type="match status" value="1"/>
</dbReference>
<proteinExistence type="inferred from homology"/>
<dbReference type="GO" id="GO:0051539">
    <property type="term" value="F:4 iron, 4 sulfur cluster binding"/>
    <property type="evidence" value="ECO:0007669"/>
    <property type="project" value="UniProtKB-UniRule"/>
</dbReference>
<feature type="domain" description="Serine dehydratase-like alpha subunit" evidence="12">
    <location>
        <begin position="147"/>
        <end position="393"/>
    </location>
</feature>
<keyword evidence="5 11" id="KW-0004">4Fe-4S</keyword>
<evidence type="ECO:0000256" key="6">
    <source>
        <dbReference type="ARBA" id="ARBA00022723"/>
    </source>
</evidence>
<dbReference type="eggNOG" id="COG1760">
    <property type="taxonomic scope" value="Bacteria"/>
</dbReference>
<accession>E4T177</accession>
<dbReference type="InterPro" id="IPR051318">
    <property type="entry name" value="Fe-S_L-Ser"/>
</dbReference>
<comment type="cofactor">
    <cofactor evidence="1 11">
        <name>[4Fe-4S] cluster</name>
        <dbReference type="ChEBI" id="CHEBI:49883"/>
    </cofactor>
</comment>